<dbReference type="InterPro" id="IPR020904">
    <property type="entry name" value="Sc_DH/Rdtase_CS"/>
</dbReference>
<dbReference type="InterPro" id="IPR036291">
    <property type="entry name" value="NAD(P)-bd_dom_sf"/>
</dbReference>
<evidence type="ECO:0000256" key="1">
    <source>
        <dbReference type="ARBA" id="ARBA00006484"/>
    </source>
</evidence>
<dbReference type="PRINTS" id="PR00080">
    <property type="entry name" value="SDRFAMILY"/>
</dbReference>
<dbReference type="Gene3D" id="3.40.50.720">
    <property type="entry name" value="NAD(P)-binding Rossmann-like Domain"/>
    <property type="match status" value="1"/>
</dbReference>
<dbReference type="RefSeq" id="WP_232416775.1">
    <property type="nucleotide sequence ID" value="NZ_CP101990.1"/>
</dbReference>
<comment type="similarity">
    <text evidence="1 3">Belongs to the short-chain dehydrogenases/reductases (SDR) family.</text>
</comment>
<sequence length="342" mass="34646">MPDTPITAANTISEWLAHPAGGQALRDLLAASGYGESVLAPVTRMSLQQVAAIGGGAVHPAAIEDLVRRANGGDLPDAPPGAPAEPVPAEWTERIVPGRFDGRTVVVTGAGSGIGRATASRILREGGRVVAVDIAGERLDDLAGEFPGESLVPVVADLAAPDDVDGILAAAGPRVDGLANVAGVTDDMTPLHEVSDAMWQRVMAINVDGVFRLSRAVLPGMLEAGSGAIVNVASEASFRGSAAGAAYTTSKHAVVGLTKSAAFMYARSGIRVNAVAPGPTATNIGADFSSEFGSERLMPMMALIPPIAGPAEMAASITFLLSDDATNITGAILPSDGGWSVQ</sequence>
<gene>
    <name evidence="4" type="ORF">NP095_06570</name>
</gene>
<protein>
    <submittedName>
        <fullName evidence="4">SDR family oxidoreductase</fullName>
    </submittedName>
</protein>
<dbReference type="PRINTS" id="PR00081">
    <property type="entry name" value="GDHRDH"/>
</dbReference>
<dbReference type="SUPFAM" id="SSF51735">
    <property type="entry name" value="NAD(P)-binding Rossmann-fold domains"/>
    <property type="match status" value="1"/>
</dbReference>
<accession>A0ABY5KH03</accession>
<dbReference type="Pfam" id="PF00106">
    <property type="entry name" value="adh_short"/>
    <property type="match status" value="1"/>
</dbReference>
<keyword evidence="2" id="KW-0560">Oxidoreductase</keyword>
<dbReference type="InterPro" id="IPR002347">
    <property type="entry name" value="SDR_fam"/>
</dbReference>
<evidence type="ECO:0000256" key="2">
    <source>
        <dbReference type="ARBA" id="ARBA00023002"/>
    </source>
</evidence>
<dbReference type="Proteomes" id="UP001315860">
    <property type="component" value="Chromosome"/>
</dbReference>
<reference evidence="4 5" key="1">
    <citation type="submission" date="2022-07" db="EMBL/GenBank/DDBJ databases">
        <title>Novel species in genus Aeromicrobium.</title>
        <authorList>
            <person name="Ye L."/>
        </authorList>
    </citation>
    <scope>NUCLEOTIDE SEQUENCE [LARGE SCALE GENOMIC DNA]</scope>
    <source>
        <strain evidence="5">zg-Y50</strain>
    </source>
</reference>
<organism evidence="4 5">
    <name type="scientific">Aeromicrobium duanguangcaii</name>
    <dbReference type="NCBI Taxonomy" id="2968086"/>
    <lineage>
        <taxon>Bacteria</taxon>
        <taxon>Bacillati</taxon>
        <taxon>Actinomycetota</taxon>
        <taxon>Actinomycetes</taxon>
        <taxon>Propionibacteriales</taxon>
        <taxon>Nocardioidaceae</taxon>
        <taxon>Aeromicrobium</taxon>
    </lineage>
</organism>
<dbReference type="PROSITE" id="PS00061">
    <property type="entry name" value="ADH_SHORT"/>
    <property type="match status" value="1"/>
</dbReference>
<dbReference type="CDD" id="cd05233">
    <property type="entry name" value="SDR_c"/>
    <property type="match status" value="1"/>
</dbReference>
<keyword evidence="5" id="KW-1185">Reference proteome</keyword>
<dbReference type="InterPro" id="IPR051122">
    <property type="entry name" value="SDR_DHRS6-like"/>
</dbReference>
<dbReference type="PANTHER" id="PTHR43477:SF1">
    <property type="entry name" value="DIHYDROANTICAPSIN 7-DEHYDROGENASE"/>
    <property type="match status" value="1"/>
</dbReference>
<proteinExistence type="inferred from homology"/>
<name>A0ABY5KH03_9ACTN</name>
<dbReference type="PANTHER" id="PTHR43477">
    <property type="entry name" value="DIHYDROANTICAPSIN 7-DEHYDROGENASE"/>
    <property type="match status" value="1"/>
</dbReference>
<evidence type="ECO:0000256" key="3">
    <source>
        <dbReference type="RuleBase" id="RU000363"/>
    </source>
</evidence>
<dbReference type="EMBL" id="CP101990">
    <property type="protein sequence ID" value="UUI69752.1"/>
    <property type="molecule type" value="Genomic_DNA"/>
</dbReference>
<evidence type="ECO:0000313" key="4">
    <source>
        <dbReference type="EMBL" id="UUI69752.1"/>
    </source>
</evidence>
<evidence type="ECO:0000313" key="5">
    <source>
        <dbReference type="Proteomes" id="UP001315860"/>
    </source>
</evidence>